<dbReference type="Gene3D" id="3.40.50.1100">
    <property type="match status" value="2"/>
</dbReference>
<evidence type="ECO:0000313" key="7">
    <source>
        <dbReference type="EMBL" id="KAK5703945.1"/>
    </source>
</evidence>
<dbReference type="Proteomes" id="UP001310594">
    <property type="component" value="Unassembled WGS sequence"/>
</dbReference>
<protein>
    <recommendedName>
        <fullName evidence="6">Tryptophan synthase beta chain-like PALP domain-containing protein</fullName>
    </recommendedName>
</protein>
<evidence type="ECO:0000256" key="5">
    <source>
        <dbReference type="PIRSR" id="PIRSR006278-2"/>
    </source>
</evidence>
<feature type="modified residue" description="N6-(pyridoxal phosphate)lysine" evidence="5">
    <location>
        <position position="61"/>
    </location>
</feature>
<dbReference type="Pfam" id="PF00291">
    <property type="entry name" value="PALP"/>
    <property type="match status" value="1"/>
</dbReference>
<dbReference type="InterPro" id="IPR001926">
    <property type="entry name" value="TrpB-like_PALP"/>
</dbReference>
<evidence type="ECO:0000313" key="8">
    <source>
        <dbReference type="Proteomes" id="UP001310594"/>
    </source>
</evidence>
<dbReference type="InterPro" id="IPR036052">
    <property type="entry name" value="TrpB-like_PALP_sf"/>
</dbReference>
<feature type="active site" description="Nucleophile" evidence="4">
    <location>
        <position position="88"/>
    </location>
</feature>
<organism evidence="7 8">
    <name type="scientific">Elasticomyces elasticus</name>
    <dbReference type="NCBI Taxonomy" id="574655"/>
    <lineage>
        <taxon>Eukaryota</taxon>
        <taxon>Fungi</taxon>
        <taxon>Dikarya</taxon>
        <taxon>Ascomycota</taxon>
        <taxon>Pezizomycotina</taxon>
        <taxon>Dothideomycetes</taxon>
        <taxon>Dothideomycetidae</taxon>
        <taxon>Mycosphaerellales</taxon>
        <taxon>Teratosphaeriaceae</taxon>
        <taxon>Elasticomyces</taxon>
    </lineage>
</organism>
<evidence type="ECO:0000256" key="4">
    <source>
        <dbReference type="PIRSR" id="PIRSR006278-1"/>
    </source>
</evidence>
<sequence length="343" mass="37011">MASHLPPNLAKIPRSELIFDQAPIIQPLNRLRTALGGLEKCPALWIAREDCNSGLAFGGNKVRKLEYVVHEALEQGYDTLVTTGGIQSNHMRQTAAAAGYVGMKAVLVPKDMVTPEDRERYGQAGNVQINAILGAETLPLGTSEEEAMEHVRSRGGKPYWIPSGASEHPLGGLGYARWMCQVAEWETTNGKFFDGIVCTAGGCSTFAGIVVGSKLVAEERRKRRLVAIGIFAQSEEVTVETTLRIARRTCEQLGLPQDAVEAADFEVDMRFNAGAYGKLDERTAEAVKLVAGTEGILLDPVYTGKTMAGLLDKVRSGELRGVENLLFVHTGGQAALGAYPQLQ</sequence>
<reference evidence="7" key="1">
    <citation type="submission" date="2023-08" db="EMBL/GenBank/DDBJ databases">
        <title>Black Yeasts Isolated from many extreme environments.</title>
        <authorList>
            <person name="Coleine C."/>
            <person name="Stajich J.E."/>
            <person name="Selbmann L."/>
        </authorList>
    </citation>
    <scope>NUCLEOTIDE SEQUENCE</scope>
    <source>
        <strain evidence="7">CCFEE 5810</strain>
    </source>
</reference>
<evidence type="ECO:0000256" key="2">
    <source>
        <dbReference type="ARBA" id="ARBA00008639"/>
    </source>
</evidence>
<dbReference type="PANTHER" id="PTHR43780">
    <property type="entry name" value="1-AMINOCYCLOPROPANE-1-CARBOXYLATE DEAMINASE-RELATED"/>
    <property type="match status" value="1"/>
</dbReference>
<evidence type="ECO:0000256" key="1">
    <source>
        <dbReference type="ARBA" id="ARBA00001933"/>
    </source>
</evidence>
<comment type="caution">
    <text evidence="7">The sequence shown here is derived from an EMBL/GenBank/DDBJ whole genome shotgun (WGS) entry which is preliminary data.</text>
</comment>
<dbReference type="AlphaFoldDB" id="A0AAN7WNT7"/>
<keyword evidence="3 5" id="KW-0663">Pyridoxal phosphate</keyword>
<feature type="domain" description="Tryptophan synthase beta chain-like PALP" evidence="6">
    <location>
        <begin position="35"/>
        <end position="331"/>
    </location>
</feature>
<evidence type="ECO:0000259" key="6">
    <source>
        <dbReference type="Pfam" id="PF00291"/>
    </source>
</evidence>
<dbReference type="EMBL" id="JAVRQU010000004">
    <property type="protein sequence ID" value="KAK5703945.1"/>
    <property type="molecule type" value="Genomic_DNA"/>
</dbReference>
<accession>A0AAN7WNT7</accession>
<evidence type="ECO:0000256" key="3">
    <source>
        <dbReference type="ARBA" id="ARBA00022898"/>
    </source>
</evidence>
<gene>
    <name evidence="7" type="ORF">LTR97_002958</name>
</gene>
<dbReference type="GO" id="GO:0019148">
    <property type="term" value="F:D-cysteine desulfhydrase activity"/>
    <property type="evidence" value="ECO:0007669"/>
    <property type="project" value="TreeGrafter"/>
</dbReference>
<dbReference type="PANTHER" id="PTHR43780:SF2">
    <property type="entry name" value="1-AMINOCYCLOPROPANE-1-CARBOXYLATE DEAMINASE-RELATED"/>
    <property type="match status" value="1"/>
</dbReference>
<dbReference type="SUPFAM" id="SSF53686">
    <property type="entry name" value="Tryptophan synthase beta subunit-like PLP-dependent enzymes"/>
    <property type="match status" value="1"/>
</dbReference>
<dbReference type="InterPro" id="IPR027278">
    <property type="entry name" value="ACCD_DCysDesulf"/>
</dbReference>
<comment type="cofactor">
    <cofactor evidence="1">
        <name>pyridoxal 5'-phosphate</name>
        <dbReference type="ChEBI" id="CHEBI:597326"/>
    </cofactor>
</comment>
<proteinExistence type="inferred from homology"/>
<dbReference type="PIRSF" id="PIRSF006278">
    <property type="entry name" value="ACCD_DCysDesulf"/>
    <property type="match status" value="1"/>
</dbReference>
<name>A0AAN7WNT7_9PEZI</name>
<comment type="similarity">
    <text evidence="2">Belongs to the ACC deaminase/D-cysteine desulfhydrase family.</text>
</comment>